<gene>
    <name evidence="1" type="ORF">NPX13_g10532</name>
</gene>
<dbReference type="AlphaFoldDB" id="A0A9W8THX1"/>
<comment type="caution">
    <text evidence="1">The sequence shown here is derived from an EMBL/GenBank/DDBJ whole genome shotgun (WGS) entry which is preliminary data.</text>
</comment>
<dbReference type="Proteomes" id="UP001148614">
    <property type="component" value="Unassembled WGS sequence"/>
</dbReference>
<evidence type="ECO:0000313" key="2">
    <source>
        <dbReference type="Proteomes" id="UP001148614"/>
    </source>
</evidence>
<name>A0A9W8THX1_9PEZI</name>
<organism evidence="1 2">
    <name type="scientific">Xylaria arbuscula</name>
    <dbReference type="NCBI Taxonomy" id="114810"/>
    <lineage>
        <taxon>Eukaryota</taxon>
        <taxon>Fungi</taxon>
        <taxon>Dikarya</taxon>
        <taxon>Ascomycota</taxon>
        <taxon>Pezizomycotina</taxon>
        <taxon>Sordariomycetes</taxon>
        <taxon>Xylariomycetidae</taxon>
        <taxon>Xylariales</taxon>
        <taxon>Xylariaceae</taxon>
        <taxon>Xylaria</taxon>
    </lineage>
</organism>
<protein>
    <submittedName>
        <fullName evidence="1">Uncharacterized protein</fullName>
    </submittedName>
</protein>
<accession>A0A9W8THX1</accession>
<reference evidence="1" key="1">
    <citation type="submission" date="2022-07" db="EMBL/GenBank/DDBJ databases">
        <title>Genome Sequence of Xylaria arbuscula.</title>
        <authorList>
            <person name="Buettner E."/>
        </authorList>
    </citation>
    <scope>NUCLEOTIDE SEQUENCE</scope>
    <source>
        <strain evidence="1">VT107</strain>
    </source>
</reference>
<proteinExistence type="predicted"/>
<keyword evidence="2" id="KW-1185">Reference proteome</keyword>
<sequence length="140" mass="15575">MGPMAYDFTAPEFNDETFDHEFGHSSPFNLGPNSYHLTTEMYPFLPLEAPWGLQQTFETGIPPGIETSLLGRGSAETGLADYISSLPPRGPGYLQTQNQESPSAPRQFRCLEPGCSKLGWARPEHLRRHISMYGALPLFT</sequence>
<dbReference type="EMBL" id="JANPWZ010003011">
    <property type="protein sequence ID" value="KAJ3554743.1"/>
    <property type="molecule type" value="Genomic_DNA"/>
</dbReference>
<evidence type="ECO:0000313" key="1">
    <source>
        <dbReference type="EMBL" id="KAJ3554743.1"/>
    </source>
</evidence>